<dbReference type="Gene3D" id="3.40.640.10">
    <property type="entry name" value="Type I PLP-dependent aspartate aminotransferase-like (Major domain)"/>
    <property type="match status" value="1"/>
</dbReference>
<sequence length="359" mass="39772">MSITDFRSDTVTRPTPEMRASMYNANVGDDVYNEDITIQRLEDRVATIFNKDSALFFPSGTMSNLTSLLTWCPNRGAEIIVGDKSHIFLFEQASASQFGGISPRTVPNLSDGTMDINLIREAIRENDIHEPITTLICIENTHNVCGGKIIPLSFLQELKILANEHNIPIHLDGARIWNAITATKINPQDISNNVDSLSVCLSKGLGAPIGSLLVGPREFINKARRIRKALGGGMRQVGILGAAGLKAIDDFEDGILVKDHKRCKKLADGIKGLQVFKVNEPIHTNIIFIDIVSYNKSNNICINSTTISQMASEKGILISAWSPFLIRLVIHRDMNDADIDYAITFFKETNNFLLNLEYI</sequence>
<dbReference type="Gene3D" id="3.90.1150.10">
    <property type="entry name" value="Aspartate Aminotransferase, domain 1"/>
    <property type="match status" value="1"/>
</dbReference>
<dbReference type="PANTHER" id="PTHR48097">
    <property type="entry name" value="L-THREONINE ALDOLASE-RELATED"/>
    <property type="match status" value="1"/>
</dbReference>
<dbReference type="CDD" id="cd06502">
    <property type="entry name" value="TA_like"/>
    <property type="match status" value="1"/>
</dbReference>
<protein>
    <recommendedName>
        <fullName evidence="5">Aromatic amino acid beta-eliminating lyase/threonine aldolase domain-containing protein</fullName>
    </recommendedName>
</protein>
<accession>A0A6C0IDK2</accession>
<dbReference type="GO" id="GO:0008732">
    <property type="term" value="F:L-allo-threonine aldolase activity"/>
    <property type="evidence" value="ECO:0007669"/>
    <property type="project" value="TreeGrafter"/>
</dbReference>
<dbReference type="PANTHER" id="PTHR48097:SF9">
    <property type="entry name" value="L-THREONINE ALDOLASE"/>
    <property type="match status" value="1"/>
</dbReference>
<dbReference type="FunFam" id="3.40.640.10:FF:000030">
    <property type="entry name" value="Low-specificity L-threonine aldolase"/>
    <property type="match status" value="1"/>
</dbReference>
<dbReference type="InterPro" id="IPR001597">
    <property type="entry name" value="ArAA_b-elim_lyase/Thr_aldolase"/>
</dbReference>
<feature type="domain" description="Aromatic amino acid beta-eliminating lyase/threonine aldolase" evidence="5">
    <location>
        <begin position="5"/>
        <end position="289"/>
    </location>
</feature>
<proteinExistence type="inferred from homology"/>
<dbReference type="InterPro" id="IPR015422">
    <property type="entry name" value="PyrdxlP-dep_Trfase_small"/>
</dbReference>
<evidence type="ECO:0000256" key="4">
    <source>
        <dbReference type="ARBA" id="ARBA00023239"/>
    </source>
</evidence>
<keyword evidence="3" id="KW-0663">Pyridoxal phosphate</keyword>
<evidence type="ECO:0000259" key="5">
    <source>
        <dbReference type="Pfam" id="PF01212"/>
    </source>
</evidence>
<dbReference type="SUPFAM" id="SSF53383">
    <property type="entry name" value="PLP-dependent transferases"/>
    <property type="match status" value="1"/>
</dbReference>
<reference evidence="6" key="1">
    <citation type="journal article" date="2020" name="Nature">
        <title>Giant virus diversity and host interactions through global metagenomics.</title>
        <authorList>
            <person name="Schulz F."/>
            <person name="Roux S."/>
            <person name="Paez-Espino D."/>
            <person name="Jungbluth S."/>
            <person name="Walsh D.A."/>
            <person name="Denef V.J."/>
            <person name="McMahon K.D."/>
            <person name="Konstantinidis K.T."/>
            <person name="Eloe-Fadrosh E.A."/>
            <person name="Kyrpides N.C."/>
            <person name="Woyke T."/>
        </authorList>
    </citation>
    <scope>NUCLEOTIDE SEQUENCE</scope>
    <source>
        <strain evidence="6">GVMAG-M-3300023184-72</strain>
    </source>
</reference>
<dbReference type="InterPro" id="IPR015424">
    <property type="entry name" value="PyrdxlP-dep_Trfase"/>
</dbReference>
<evidence type="ECO:0000256" key="3">
    <source>
        <dbReference type="ARBA" id="ARBA00022898"/>
    </source>
</evidence>
<evidence type="ECO:0000313" key="6">
    <source>
        <dbReference type="EMBL" id="QHT91144.1"/>
    </source>
</evidence>
<dbReference type="GO" id="GO:0005829">
    <property type="term" value="C:cytosol"/>
    <property type="evidence" value="ECO:0007669"/>
    <property type="project" value="TreeGrafter"/>
</dbReference>
<dbReference type="AlphaFoldDB" id="A0A6C0IDK2"/>
<comment type="similarity">
    <text evidence="2">Belongs to the threonine aldolase family.</text>
</comment>
<dbReference type="InterPro" id="IPR015421">
    <property type="entry name" value="PyrdxlP-dep_Trfase_major"/>
</dbReference>
<dbReference type="PIRSF" id="PIRSF017617">
    <property type="entry name" value="Thr_aldolase"/>
    <property type="match status" value="1"/>
</dbReference>
<organism evidence="6">
    <name type="scientific">viral metagenome</name>
    <dbReference type="NCBI Taxonomy" id="1070528"/>
    <lineage>
        <taxon>unclassified sequences</taxon>
        <taxon>metagenomes</taxon>
        <taxon>organismal metagenomes</taxon>
    </lineage>
</organism>
<dbReference type="NCBIfam" id="NF041359">
    <property type="entry name" value="GntG_guanitoxin"/>
    <property type="match status" value="1"/>
</dbReference>
<dbReference type="GO" id="GO:0006545">
    <property type="term" value="P:glycine biosynthetic process"/>
    <property type="evidence" value="ECO:0007669"/>
    <property type="project" value="TreeGrafter"/>
</dbReference>
<keyword evidence="4" id="KW-0456">Lyase</keyword>
<dbReference type="GO" id="GO:0006567">
    <property type="term" value="P:L-threonine catabolic process"/>
    <property type="evidence" value="ECO:0007669"/>
    <property type="project" value="TreeGrafter"/>
</dbReference>
<dbReference type="EMBL" id="MN740163">
    <property type="protein sequence ID" value="QHT91144.1"/>
    <property type="molecule type" value="Genomic_DNA"/>
</dbReference>
<dbReference type="InterPro" id="IPR023603">
    <property type="entry name" value="Low_specificity_L-TA-like"/>
</dbReference>
<evidence type="ECO:0000256" key="1">
    <source>
        <dbReference type="ARBA" id="ARBA00001933"/>
    </source>
</evidence>
<evidence type="ECO:0000256" key="2">
    <source>
        <dbReference type="ARBA" id="ARBA00006966"/>
    </source>
</evidence>
<dbReference type="Pfam" id="PF01212">
    <property type="entry name" value="Beta_elim_lyase"/>
    <property type="match status" value="1"/>
</dbReference>
<name>A0A6C0IDK2_9ZZZZ</name>
<comment type="cofactor">
    <cofactor evidence="1">
        <name>pyridoxal 5'-phosphate</name>
        <dbReference type="ChEBI" id="CHEBI:597326"/>
    </cofactor>
</comment>